<evidence type="ECO:0008006" key="5">
    <source>
        <dbReference type="Google" id="ProtNLM"/>
    </source>
</evidence>
<reference evidence="3" key="1">
    <citation type="submission" date="2023-03" db="EMBL/GenBank/DDBJ databases">
        <title>Complete genome of Cladonia borealis.</title>
        <authorList>
            <person name="Park H."/>
        </authorList>
    </citation>
    <scope>NUCLEOTIDE SEQUENCE</scope>
    <source>
        <strain evidence="3">ANT050790</strain>
    </source>
</reference>
<proteinExistence type="predicted"/>
<feature type="transmembrane region" description="Helical" evidence="2">
    <location>
        <begin position="41"/>
        <end position="59"/>
    </location>
</feature>
<keyword evidence="4" id="KW-1185">Reference proteome</keyword>
<name>A0AA39R775_9LECA</name>
<evidence type="ECO:0000256" key="1">
    <source>
        <dbReference type="SAM" id="MobiDB-lite"/>
    </source>
</evidence>
<dbReference type="AlphaFoldDB" id="A0AA39R775"/>
<accession>A0AA39R775</accession>
<feature type="transmembrane region" description="Helical" evidence="2">
    <location>
        <begin position="137"/>
        <end position="157"/>
    </location>
</feature>
<evidence type="ECO:0000313" key="4">
    <source>
        <dbReference type="Proteomes" id="UP001166286"/>
    </source>
</evidence>
<feature type="compositionally biased region" description="Basic residues" evidence="1">
    <location>
        <begin position="174"/>
        <end position="201"/>
    </location>
</feature>
<keyword evidence="2" id="KW-0812">Transmembrane</keyword>
<sequence>MIAGLFFAFWRFLEIITLIPTLGMLAYFVHEFTKANQLTPGYILTLFIVSVLGAVWAIVTLFRRKSTRESAIFVSFIDLCFVGAFIAGVYELRSISKASCTSFSGNGVFSVSLGPNGVSGSSGLHINTNKTCAMLKASFAFGIMNCIFFFITSLILLTMHRNRESDVVVTKETYRRRRSHDSRRGHSRSGSRSGSTRHHRSSRDYRQPYV</sequence>
<feature type="region of interest" description="Disordered" evidence="1">
    <location>
        <begin position="168"/>
        <end position="210"/>
    </location>
</feature>
<dbReference type="Proteomes" id="UP001166286">
    <property type="component" value="Unassembled WGS sequence"/>
</dbReference>
<evidence type="ECO:0000313" key="3">
    <source>
        <dbReference type="EMBL" id="KAK0516202.1"/>
    </source>
</evidence>
<feature type="transmembrane region" description="Helical" evidence="2">
    <location>
        <begin position="71"/>
        <end position="90"/>
    </location>
</feature>
<comment type="caution">
    <text evidence="3">The sequence shown here is derived from an EMBL/GenBank/DDBJ whole genome shotgun (WGS) entry which is preliminary data.</text>
</comment>
<dbReference type="EMBL" id="JAFEKC020000002">
    <property type="protein sequence ID" value="KAK0516202.1"/>
    <property type="molecule type" value="Genomic_DNA"/>
</dbReference>
<feature type="transmembrane region" description="Helical" evidence="2">
    <location>
        <begin position="12"/>
        <end position="29"/>
    </location>
</feature>
<keyword evidence="2" id="KW-1133">Transmembrane helix</keyword>
<evidence type="ECO:0000256" key="2">
    <source>
        <dbReference type="SAM" id="Phobius"/>
    </source>
</evidence>
<keyword evidence="2" id="KW-0472">Membrane</keyword>
<organism evidence="3 4">
    <name type="scientific">Cladonia borealis</name>
    <dbReference type="NCBI Taxonomy" id="184061"/>
    <lineage>
        <taxon>Eukaryota</taxon>
        <taxon>Fungi</taxon>
        <taxon>Dikarya</taxon>
        <taxon>Ascomycota</taxon>
        <taxon>Pezizomycotina</taxon>
        <taxon>Lecanoromycetes</taxon>
        <taxon>OSLEUM clade</taxon>
        <taxon>Lecanoromycetidae</taxon>
        <taxon>Lecanorales</taxon>
        <taxon>Lecanorineae</taxon>
        <taxon>Cladoniaceae</taxon>
        <taxon>Cladonia</taxon>
    </lineage>
</organism>
<protein>
    <recommendedName>
        <fullName evidence="5">MARVEL domain-containing protein</fullName>
    </recommendedName>
</protein>
<gene>
    <name evidence="3" type="ORF">JMJ35_000805</name>
</gene>